<dbReference type="GO" id="GO:0016705">
    <property type="term" value="F:oxidoreductase activity, acting on paired donors, with incorporation or reduction of molecular oxygen"/>
    <property type="evidence" value="ECO:0007669"/>
    <property type="project" value="InterPro"/>
</dbReference>
<proteinExistence type="predicted"/>
<protein>
    <recommendedName>
        <fullName evidence="6">Cytochrome P450</fullName>
    </recommendedName>
</protein>
<evidence type="ECO:0008006" key="6">
    <source>
        <dbReference type="Google" id="ProtNLM"/>
    </source>
</evidence>
<keyword evidence="2" id="KW-0479">Metal-binding</keyword>
<dbReference type="Proteomes" id="UP001197093">
    <property type="component" value="Unassembled WGS sequence"/>
</dbReference>
<dbReference type="GO" id="GO:0004497">
    <property type="term" value="F:monooxygenase activity"/>
    <property type="evidence" value="ECO:0007669"/>
    <property type="project" value="InterPro"/>
</dbReference>
<keyword evidence="1" id="KW-0349">Heme</keyword>
<evidence type="ECO:0000256" key="1">
    <source>
        <dbReference type="ARBA" id="ARBA00022617"/>
    </source>
</evidence>
<dbReference type="InterPro" id="IPR050121">
    <property type="entry name" value="Cytochrome_P450_monoxygenase"/>
</dbReference>
<keyword evidence="5" id="KW-1185">Reference proteome</keyword>
<dbReference type="Pfam" id="PF00067">
    <property type="entry name" value="p450"/>
    <property type="match status" value="1"/>
</dbReference>
<dbReference type="GO" id="GO:0005506">
    <property type="term" value="F:iron ion binding"/>
    <property type="evidence" value="ECO:0007669"/>
    <property type="project" value="InterPro"/>
</dbReference>
<dbReference type="InterPro" id="IPR036396">
    <property type="entry name" value="Cyt_P450_sf"/>
</dbReference>
<evidence type="ECO:0000313" key="4">
    <source>
        <dbReference type="EMBL" id="KAG7285514.1"/>
    </source>
</evidence>
<accession>A0AAD4HTS2</accession>
<organism evidence="4 5">
    <name type="scientific">Staphylotrichum longicolle</name>
    <dbReference type="NCBI Taxonomy" id="669026"/>
    <lineage>
        <taxon>Eukaryota</taxon>
        <taxon>Fungi</taxon>
        <taxon>Dikarya</taxon>
        <taxon>Ascomycota</taxon>
        <taxon>Pezizomycotina</taxon>
        <taxon>Sordariomycetes</taxon>
        <taxon>Sordariomycetidae</taxon>
        <taxon>Sordariales</taxon>
        <taxon>Chaetomiaceae</taxon>
        <taxon>Staphylotrichum</taxon>
    </lineage>
</organism>
<dbReference type="SUPFAM" id="SSF48264">
    <property type="entry name" value="Cytochrome P450"/>
    <property type="match status" value="1"/>
</dbReference>
<evidence type="ECO:0000256" key="2">
    <source>
        <dbReference type="ARBA" id="ARBA00022723"/>
    </source>
</evidence>
<evidence type="ECO:0000256" key="3">
    <source>
        <dbReference type="ARBA" id="ARBA00023004"/>
    </source>
</evidence>
<evidence type="ECO:0000313" key="5">
    <source>
        <dbReference type="Proteomes" id="UP001197093"/>
    </source>
</evidence>
<reference evidence="4" key="1">
    <citation type="submission" date="2023-02" db="EMBL/GenBank/DDBJ databases">
        <authorList>
            <person name="Palmer J.M."/>
        </authorList>
    </citation>
    <scope>NUCLEOTIDE SEQUENCE</scope>
    <source>
        <strain evidence="4">FW57</strain>
    </source>
</reference>
<dbReference type="Gene3D" id="1.10.630.10">
    <property type="entry name" value="Cytochrome P450"/>
    <property type="match status" value="2"/>
</dbReference>
<dbReference type="InterPro" id="IPR001128">
    <property type="entry name" value="Cyt_P450"/>
</dbReference>
<comment type="caution">
    <text evidence="4">The sequence shown here is derived from an EMBL/GenBank/DDBJ whole genome shotgun (WGS) entry which is preliminary data.</text>
</comment>
<name>A0AAD4HTS2_9PEZI</name>
<dbReference type="PANTHER" id="PTHR24305">
    <property type="entry name" value="CYTOCHROME P450"/>
    <property type="match status" value="1"/>
</dbReference>
<sequence length="396" mass="45615">MSILSWFIAVVALYWLPWIIYARWLHPYSKYPGPFFASISRLWYMREIVAARDHQRQTQLHRRYGPIVRIAPDEVVIADPSAIKTIYGFKPGFPKSDFFQAFQPPFPRFPELFTAKDPEYHAARRRIVNHIYTMSNVVRSEQRIDACTDTFFQRMREVAAEGEATNIGQWVRWYSFDVIGELFFSQHFGFLEKKADFNGWIRAIDDLGIGLALLAVAPSYARPVMWALAACIPSVARSLSAFQMFEAATEWWMTKKDAAAVDEERKDMFAGIVKIMKEKGDEVDYGPIEVKAEIHTALEIFGHDADEYRPERWLERDAARMDKHILQIALCQIYKFVPDLLRSFDLELASPMECTVTSNWLNKMSKIPVRVSPRKPLAGVNGRSQAGRAMPGDIML</sequence>
<dbReference type="GO" id="GO:0020037">
    <property type="term" value="F:heme binding"/>
    <property type="evidence" value="ECO:0007669"/>
    <property type="project" value="InterPro"/>
</dbReference>
<dbReference type="AlphaFoldDB" id="A0AAD4HTS2"/>
<gene>
    <name evidence="4" type="ORF">NEMBOFW57_010143</name>
</gene>
<dbReference type="PANTHER" id="PTHR24305:SF229">
    <property type="entry name" value="P450, PUTATIVE (EUROFUNG)-RELATED"/>
    <property type="match status" value="1"/>
</dbReference>
<dbReference type="EMBL" id="JAHCVI010000005">
    <property type="protein sequence ID" value="KAG7285514.1"/>
    <property type="molecule type" value="Genomic_DNA"/>
</dbReference>
<keyword evidence="3" id="KW-0408">Iron</keyword>